<dbReference type="InterPro" id="IPR008906">
    <property type="entry name" value="HATC_C_dom"/>
</dbReference>
<dbReference type="InterPro" id="IPR052958">
    <property type="entry name" value="IFN-induced_PKR_regulator"/>
</dbReference>
<accession>A0A4C1ZNN5</accession>
<dbReference type="AlphaFoldDB" id="A0A4C1ZNN5"/>
<sequence length="271" mass="31261">MDAQRWLKKLPDLLIRRIRRQKRGQWTIPDCPVRSDHNQSMTTRTTGENLHWHISQTTFIFALCIIDKYNSMMQPVTNILQSKTLYMLRCAEHIQTITTAVAEHRRSAEEESEDLIKSAEKIATALNTELRLPRIASRQQHRANQPAASFSEYFRRSLWVPYLDSLSSLLEARFSNYHSPAFIISLLHPTQVKIALEILLAMLCSTATIERSFSTLRRVKTWLRSTMTEDKLNGLCMLNVHRKLLKRAENDQFLPGGQELLNCCPATVALV</sequence>
<dbReference type="STRING" id="151549.A0A4C1ZNN5"/>
<evidence type="ECO:0000313" key="3">
    <source>
        <dbReference type="Proteomes" id="UP000299102"/>
    </source>
</evidence>
<dbReference type="PANTHER" id="PTHR46289:SF14">
    <property type="entry name" value="DUF4371 DOMAIN-CONTAINING PROTEIN"/>
    <property type="match status" value="1"/>
</dbReference>
<gene>
    <name evidence="2" type="ORF">EVAR_64362_1</name>
</gene>
<organism evidence="2 3">
    <name type="scientific">Eumeta variegata</name>
    <name type="common">Bagworm moth</name>
    <name type="synonym">Eumeta japonica</name>
    <dbReference type="NCBI Taxonomy" id="151549"/>
    <lineage>
        <taxon>Eukaryota</taxon>
        <taxon>Metazoa</taxon>
        <taxon>Ecdysozoa</taxon>
        <taxon>Arthropoda</taxon>
        <taxon>Hexapoda</taxon>
        <taxon>Insecta</taxon>
        <taxon>Pterygota</taxon>
        <taxon>Neoptera</taxon>
        <taxon>Endopterygota</taxon>
        <taxon>Lepidoptera</taxon>
        <taxon>Glossata</taxon>
        <taxon>Ditrysia</taxon>
        <taxon>Tineoidea</taxon>
        <taxon>Psychidae</taxon>
        <taxon>Oiketicinae</taxon>
        <taxon>Eumeta</taxon>
    </lineage>
</organism>
<keyword evidence="3" id="KW-1185">Reference proteome</keyword>
<dbReference type="Pfam" id="PF05699">
    <property type="entry name" value="Dimer_Tnp_hAT"/>
    <property type="match status" value="1"/>
</dbReference>
<feature type="domain" description="HAT C-terminal dimerisation" evidence="1">
    <location>
        <begin position="195"/>
        <end position="243"/>
    </location>
</feature>
<name>A0A4C1ZNN5_EUMVA</name>
<evidence type="ECO:0000259" key="1">
    <source>
        <dbReference type="Pfam" id="PF05699"/>
    </source>
</evidence>
<dbReference type="Proteomes" id="UP000299102">
    <property type="component" value="Unassembled WGS sequence"/>
</dbReference>
<dbReference type="PANTHER" id="PTHR46289">
    <property type="entry name" value="52 KDA REPRESSOR OF THE INHIBITOR OF THE PROTEIN KINASE-LIKE PROTEIN-RELATED"/>
    <property type="match status" value="1"/>
</dbReference>
<dbReference type="EMBL" id="BGZK01001966">
    <property type="protein sequence ID" value="GBP88942.1"/>
    <property type="molecule type" value="Genomic_DNA"/>
</dbReference>
<protein>
    <recommendedName>
        <fullName evidence="1">HAT C-terminal dimerisation domain-containing protein</fullName>
    </recommendedName>
</protein>
<proteinExistence type="predicted"/>
<reference evidence="2 3" key="1">
    <citation type="journal article" date="2019" name="Commun. Biol.">
        <title>The bagworm genome reveals a unique fibroin gene that provides high tensile strength.</title>
        <authorList>
            <person name="Kono N."/>
            <person name="Nakamura H."/>
            <person name="Ohtoshi R."/>
            <person name="Tomita M."/>
            <person name="Numata K."/>
            <person name="Arakawa K."/>
        </authorList>
    </citation>
    <scope>NUCLEOTIDE SEQUENCE [LARGE SCALE GENOMIC DNA]</scope>
</reference>
<evidence type="ECO:0000313" key="2">
    <source>
        <dbReference type="EMBL" id="GBP88942.1"/>
    </source>
</evidence>
<comment type="caution">
    <text evidence="2">The sequence shown here is derived from an EMBL/GenBank/DDBJ whole genome shotgun (WGS) entry which is preliminary data.</text>
</comment>
<dbReference type="GO" id="GO:0046983">
    <property type="term" value="F:protein dimerization activity"/>
    <property type="evidence" value="ECO:0007669"/>
    <property type="project" value="InterPro"/>
</dbReference>
<dbReference type="OrthoDB" id="6601747at2759"/>